<dbReference type="Proteomes" id="UP000422764">
    <property type="component" value="Chromosome"/>
</dbReference>
<accession>A0A6I6EQ24</accession>
<dbReference type="PANTHER" id="PTHR36718">
    <property type="entry name" value="OS05G0435400 PROTEIN"/>
    <property type="match status" value="1"/>
</dbReference>
<feature type="domain" description="Zinc-ribbon 15" evidence="1">
    <location>
        <begin position="22"/>
        <end position="127"/>
    </location>
</feature>
<protein>
    <submittedName>
        <fullName evidence="2">Zinc-ribbon domain-containing protein</fullName>
    </submittedName>
</protein>
<proteinExistence type="predicted"/>
<sequence>MFFLGVFGISNREKEIRDISNIICKKCNSMTTYKMIKTYNIFHIFFIPIIKWKERYYLKSRCCGTIFEVPEEVGKRLEQGENEYIEDSQLHEVYSNYREKFYDDDQISCRRCGNRVKSAFTYCPNCGEKLK</sequence>
<reference evidence="2 3" key="1">
    <citation type="submission" date="2019-12" db="EMBL/GenBank/DDBJ databases">
        <title>Genome sequenceing of Clostridium bovifaecis.</title>
        <authorList>
            <person name="Yao Y."/>
        </authorList>
    </citation>
    <scope>NUCLEOTIDE SEQUENCE [LARGE SCALE GENOMIC DNA]</scope>
    <source>
        <strain evidence="2 3">BXX</strain>
    </source>
</reference>
<evidence type="ECO:0000259" key="1">
    <source>
        <dbReference type="Pfam" id="PF17032"/>
    </source>
</evidence>
<name>A0A6I6EQ24_9CLOT</name>
<organism evidence="2 3">
    <name type="scientific">Clostridium bovifaecis</name>
    <dbReference type="NCBI Taxonomy" id="2184719"/>
    <lineage>
        <taxon>Bacteria</taxon>
        <taxon>Bacillati</taxon>
        <taxon>Bacillota</taxon>
        <taxon>Clostridia</taxon>
        <taxon>Eubacteriales</taxon>
        <taxon>Clostridiaceae</taxon>
        <taxon>Clostridium</taxon>
    </lineage>
</organism>
<evidence type="ECO:0000313" key="3">
    <source>
        <dbReference type="Proteomes" id="UP000422764"/>
    </source>
</evidence>
<gene>
    <name evidence="2" type="ORF">GOM49_02650</name>
</gene>
<dbReference type="EMBL" id="CP046522">
    <property type="protein sequence ID" value="QGU94180.1"/>
    <property type="molecule type" value="Genomic_DNA"/>
</dbReference>
<keyword evidence="3" id="KW-1185">Reference proteome</keyword>
<dbReference type="PANTHER" id="PTHR36718:SF1">
    <property type="entry name" value="DOUBLE ZINC RIBBON PROTEIN MJ0416"/>
    <property type="match status" value="1"/>
</dbReference>
<dbReference type="AlphaFoldDB" id="A0A6I6EQ24"/>
<evidence type="ECO:0000313" key="2">
    <source>
        <dbReference type="EMBL" id="QGU94180.1"/>
    </source>
</evidence>
<dbReference type="InterPro" id="IPR053281">
    <property type="entry name" value="Double_zinc_ribbon"/>
</dbReference>
<dbReference type="Pfam" id="PF17032">
    <property type="entry name" value="Zn_ribbon_15"/>
    <property type="match status" value="1"/>
</dbReference>
<dbReference type="InterPro" id="IPR031493">
    <property type="entry name" value="Zinc_ribbon_15"/>
</dbReference>